<accession>A0A8S5TB01</accession>
<organism evidence="1">
    <name type="scientific">Myoviridae sp. ctLq07</name>
    <dbReference type="NCBI Taxonomy" id="2827681"/>
    <lineage>
        <taxon>Viruses</taxon>
        <taxon>Duplodnaviria</taxon>
        <taxon>Heunggongvirae</taxon>
        <taxon>Uroviricota</taxon>
        <taxon>Caudoviricetes</taxon>
    </lineage>
</organism>
<proteinExistence type="predicted"/>
<protein>
    <submittedName>
        <fullName evidence="1">Uncharacterized protein</fullName>
    </submittedName>
</protein>
<reference evidence="1" key="1">
    <citation type="journal article" date="2021" name="Proc. Natl. Acad. Sci. U.S.A.">
        <title>A Catalog of Tens of Thousands of Viruses from Human Metagenomes Reveals Hidden Associations with Chronic Diseases.</title>
        <authorList>
            <person name="Tisza M.J."/>
            <person name="Buck C.B."/>
        </authorList>
    </citation>
    <scope>NUCLEOTIDE SEQUENCE</scope>
    <source>
        <strain evidence="1">CtLq07</strain>
    </source>
</reference>
<evidence type="ECO:0000313" key="1">
    <source>
        <dbReference type="EMBL" id="DAF60493.1"/>
    </source>
</evidence>
<dbReference type="EMBL" id="BK032789">
    <property type="protein sequence ID" value="DAF60493.1"/>
    <property type="molecule type" value="Genomic_DNA"/>
</dbReference>
<name>A0A8S5TB01_9CAUD</name>
<sequence length="94" mass="11039">MLVPIVDMKEFEKIGFKKCKKPYDSCYYLCFSRGIQYIFLSPVMIDINKWEDTDPRIPKNANCRYSDVRTAQDFMCELILNGMVTCEYLVEGSK</sequence>